<reference evidence="1" key="1">
    <citation type="journal article" date="2013" name="Genetics">
        <title>The draft genome and transcriptome of Panagrellus redivivus are shaped by the harsh demands of a free-living lifestyle.</title>
        <authorList>
            <person name="Srinivasan J."/>
            <person name="Dillman A.R."/>
            <person name="Macchietto M.G."/>
            <person name="Heikkinen L."/>
            <person name="Lakso M."/>
            <person name="Fracchia K.M."/>
            <person name="Antoshechkin I."/>
            <person name="Mortazavi A."/>
            <person name="Wong G."/>
            <person name="Sternberg P.W."/>
        </authorList>
    </citation>
    <scope>NUCLEOTIDE SEQUENCE [LARGE SCALE GENOMIC DNA]</scope>
    <source>
        <strain evidence="1">MT8872</strain>
    </source>
</reference>
<accession>A0A7E4V9L8</accession>
<protein>
    <submittedName>
        <fullName evidence="2">Phosphopyruvate hydratase</fullName>
    </submittedName>
</protein>
<keyword evidence="1" id="KW-1185">Reference proteome</keyword>
<dbReference type="AlphaFoldDB" id="A0A7E4V9L8"/>
<dbReference type="WBParaSite" id="Pan_g18175.t1">
    <property type="protein sequence ID" value="Pan_g18175.t1"/>
    <property type="gene ID" value="Pan_g18175"/>
</dbReference>
<name>A0A7E4V9L8_PANRE</name>
<evidence type="ECO:0000313" key="2">
    <source>
        <dbReference type="WBParaSite" id="Pan_g18175.t1"/>
    </source>
</evidence>
<evidence type="ECO:0000313" key="1">
    <source>
        <dbReference type="Proteomes" id="UP000492821"/>
    </source>
</evidence>
<sequence>MACHACARMTSSRRRYDVDHSVVGGMETAFSFGAIKDMIQAALTFDHILEMLRDSTFNKQQRDYEVAKAAESA</sequence>
<organism evidence="1 2">
    <name type="scientific">Panagrellus redivivus</name>
    <name type="common">Microworm</name>
    <dbReference type="NCBI Taxonomy" id="6233"/>
    <lineage>
        <taxon>Eukaryota</taxon>
        <taxon>Metazoa</taxon>
        <taxon>Ecdysozoa</taxon>
        <taxon>Nematoda</taxon>
        <taxon>Chromadorea</taxon>
        <taxon>Rhabditida</taxon>
        <taxon>Tylenchina</taxon>
        <taxon>Panagrolaimomorpha</taxon>
        <taxon>Panagrolaimoidea</taxon>
        <taxon>Panagrolaimidae</taxon>
        <taxon>Panagrellus</taxon>
    </lineage>
</organism>
<dbReference type="Proteomes" id="UP000492821">
    <property type="component" value="Unassembled WGS sequence"/>
</dbReference>
<proteinExistence type="predicted"/>
<reference evidence="2" key="2">
    <citation type="submission" date="2020-10" db="UniProtKB">
        <authorList>
            <consortium name="WormBaseParasite"/>
        </authorList>
    </citation>
    <scope>IDENTIFICATION</scope>
</reference>